<gene>
    <name evidence="1" type="ORF">AVEN_217488_1</name>
</gene>
<sequence>DTWHKRHDDIENQRLENSFGISLLRWKSNF</sequence>
<name>A0A4Y2L6B8_ARAVE</name>
<accession>A0A4Y2L6B8</accession>
<dbReference type="EMBL" id="BGPR01005442">
    <property type="protein sequence ID" value="GBN10225.1"/>
    <property type="molecule type" value="Genomic_DNA"/>
</dbReference>
<proteinExistence type="predicted"/>
<dbReference type="AlphaFoldDB" id="A0A4Y2L6B8"/>
<protein>
    <submittedName>
        <fullName evidence="1">Uncharacterized protein</fullName>
    </submittedName>
</protein>
<reference evidence="1 2" key="1">
    <citation type="journal article" date="2019" name="Sci. Rep.">
        <title>Orb-weaving spider Araneus ventricosus genome elucidates the spidroin gene catalogue.</title>
        <authorList>
            <person name="Kono N."/>
            <person name="Nakamura H."/>
            <person name="Ohtoshi R."/>
            <person name="Moran D.A.P."/>
            <person name="Shinohara A."/>
            <person name="Yoshida Y."/>
            <person name="Fujiwara M."/>
            <person name="Mori M."/>
            <person name="Tomita M."/>
            <person name="Arakawa K."/>
        </authorList>
    </citation>
    <scope>NUCLEOTIDE SEQUENCE [LARGE SCALE GENOMIC DNA]</scope>
</reference>
<comment type="caution">
    <text evidence="1">The sequence shown here is derived from an EMBL/GenBank/DDBJ whole genome shotgun (WGS) entry which is preliminary data.</text>
</comment>
<organism evidence="1 2">
    <name type="scientific">Araneus ventricosus</name>
    <name type="common">Orbweaver spider</name>
    <name type="synonym">Epeira ventricosa</name>
    <dbReference type="NCBI Taxonomy" id="182803"/>
    <lineage>
        <taxon>Eukaryota</taxon>
        <taxon>Metazoa</taxon>
        <taxon>Ecdysozoa</taxon>
        <taxon>Arthropoda</taxon>
        <taxon>Chelicerata</taxon>
        <taxon>Arachnida</taxon>
        <taxon>Araneae</taxon>
        <taxon>Araneomorphae</taxon>
        <taxon>Entelegynae</taxon>
        <taxon>Araneoidea</taxon>
        <taxon>Araneidae</taxon>
        <taxon>Araneus</taxon>
    </lineage>
</organism>
<evidence type="ECO:0000313" key="2">
    <source>
        <dbReference type="Proteomes" id="UP000499080"/>
    </source>
</evidence>
<keyword evidence="2" id="KW-1185">Reference proteome</keyword>
<evidence type="ECO:0000313" key="1">
    <source>
        <dbReference type="EMBL" id="GBN10225.1"/>
    </source>
</evidence>
<dbReference type="Proteomes" id="UP000499080">
    <property type="component" value="Unassembled WGS sequence"/>
</dbReference>
<feature type="non-terminal residue" evidence="1">
    <location>
        <position position="1"/>
    </location>
</feature>